<dbReference type="GO" id="GO:0005739">
    <property type="term" value="C:mitochondrion"/>
    <property type="evidence" value="ECO:0007669"/>
    <property type="project" value="TreeGrafter"/>
</dbReference>
<dbReference type="InterPro" id="IPR043129">
    <property type="entry name" value="ATPase_NBD"/>
</dbReference>
<dbReference type="AlphaFoldDB" id="A0A6B2FZC5"/>
<dbReference type="Gene3D" id="3.30.420.40">
    <property type="match status" value="1"/>
</dbReference>
<dbReference type="GO" id="GO:0046167">
    <property type="term" value="P:glycerol-3-phosphate biosynthetic process"/>
    <property type="evidence" value="ECO:0007669"/>
    <property type="project" value="TreeGrafter"/>
</dbReference>
<reference evidence="4" key="1">
    <citation type="submission" date="2018-11" db="EMBL/GenBank/DDBJ databases">
        <title>Myxobolus squamalis genome and transcriptome.</title>
        <authorList>
            <person name="Yahalomi D."/>
            <person name="Atkinson S.D."/>
            <person name="Neuhof M."/>
            <person name="Chang E.S."/>
            <person name="Philippe H."/>
            <person name="Cartwright P."/>
            <person name="Bartholomew J.L."/>
            <person name="Huchon D."/>
        </authorList>
    </citation>
    <scope>NUCLEOTIDE SEQUENCE</scope>
    <source>
        <strain evidence="4">71B08</strain>
        <tissue evidence="4">Whole</tissue>
    </source>
</reference>
<organism evidence="4">
    <name type="scientific">Myxobolus squamalis</name>
    <name type="common">Myxosporean</name>
    <dbReference type="NCBI Taxonomy" id="59785"/>
    <lineage>
        <taxon>Eukaryota</taxon>
        <taxon>Metazoa</taxon>
        <taxon>Cnidaria</taxon>
        <taxon>Myxozoa</taxon>
        <taxon>Myxosporea</taxon>
        <taxon>Bivalvulida</taxon>
        <taxon>Platysporina</taxon>
        <taxon>Myxobolidae</taxon>
        <taxon>Myxobolus</taxon>
    </lineage>
</organism>
<dbReference type="PANTHER" id="PTHR10196">
    <property type="entry name" value="SUGAR KINASE"/>
    <property type="match status" value="1"/>
</dbReference>
<comment type="similarity">
    <text evidence="1">Belongs to the FGGY kinase family.</text>
</comment>
<keyword evidence="3 4" id="KW-0418">Kinase</keyword>
<name>A0A6B2FZC5_MYXSQ</name>
<dbReference type="PANTHER" id="PTHR10196:SF68">
    <property type="entry name" value="GLYCEROL KINASE 5-RELATED"/>
    <property type="match status" value="1"/>
</dbReference>
<protein>
    <submittedName>
        <fullName evidence="4">Putative glycerol kinase 5 (Trinotate prediction)</fullName>
    </submittedName>
</protein>
<dbReference type="SUPFAM" id="SSF53067">
    <property type="entry name" value="Actin-like ATPase domain"/>
    <property type="match status" value="1"/>
</dbReference>
<evidence type="ECO:0000313" key="4">
    <source>
        <dbReference type="EMBL" id="NDJ96620.1"/>
    </source>
</evidence>
<accession>A0A6B2FZC5</accession>
<dbReference type="EMBL" id="GHBR01001344">
    <property type="protein sequence ID" value="NDJ96620.1"/>
    <property type="molecule type" value="Transcribed_RNA"/>
</dbReference>
<evidence type="ECO:0000256" key="1">
    <source>
        <dbReference type="ARBA" id="ARBA00009156"/>
    </source>
</evidence>
<keyword evidence="2" id="KW-0808">Transferase</keyword>
<evidence type="ECO:0000256" key="2">
    <source>
        <dbReference type="ARBA" id="ARBA00022679"/>
    </source>
</evidence>
<dbReference type="GO" id="GO:0006641">
    <property type="term" value="P:triglyceride metabolic process"/>
    <property type="evidence" value="ECO:0007669"/>
    <property type="project" value="TreeGrafter"/>
</dbReference>
<dbReference type="GO" id="GO:0016301">
    <property type="term" value="F:kinase activity"/>
    <property type="evidence" value="ECO:0007669"/>
    <property type="project" value="UniProtKB-KW"/>
</dbReference>
<sequence>MIGDQQASAFGCGCVKNGLTKATLGTGLFIDAFMGSQVIPKIRDQSYPLIGWKSGPETSHLYETRSDFAHTHIQDCILNGNVKNVKSLDNIALFGDNQGSNSKISQESAIKLFNKAILEFYKVWTEFNDNVGQIIDISSIKIDGGYSHSDYLLQGISSVSNKKVVRMLDSESTSRGAYFLARLGAGLSPPNTDFSPFIHHSKEFYPNPQQTKYFHELLKNIPS</sequence>
<dbReference type="GO" id="GO:0006071">
    <property type="term" value="P:glycerol metabolic process"/>
    <property type="evidence" value="ECO:0007669"/>
    <property type="project" value="TreeGrafter"/>
</dbReference>
<proteinExistence type="inferred from homology"/>
<evidence type="ECO:0000256" key="3">
    <source>
        <dbReference type="ARBA" id="ARBA00022777"/>
    </source>
</evidence>